<dbReference type="Proteomes" id="UP000198838">
    <property type="component" value="Unassembled WGS sequence"/>
</dbReference>
<evidence type="ECO:0000259" key="2">
    <source>
        <dbReference type="Pfam" id="PF02698"/>
    </source>
</evidence>
<name>A0A1I0VV64_9FIRM</name>
<dbReference type="GO" id="GO:0043164">
    <property type="term" value="P:Gram-negative-bacterium-type cell wall biogenesis"/>
    <property type="evidence" value="ECO:0007669"/>
    <property type="project" value="TreeGrafter"/>
</dbReference>
<evidence type="ECO:0000313" key="3">
    <source>
        <dbReference type="EMBL" id="SFA80315.1"/>
    </source>
</evidence>
<dbReference type="Gene3D" id="3.40.50.620">
    <property type="entry name" value="HUPs"/>
    <property type="match status" value="1"/>
</dbReference>
<dbReference type="PANTHER" id="PTHR30336:SF4">
    <property type="entry name" value="ENVELOPE BIOGENESIS FACTOR ELYC"/>
    <property type="match status" value="1"/>
</dbReference>
<dbReference type="CDD" id="cd06259">
    <property type="entry name" value="YdcF-like"/>
    <property type="match status" value="1"/>
</dbReference>
<protein>
    <submittedName>
        <fullName evidence="3">Uncharacterized SAM-binding protein YcdF, DUF218 family</fullName>
    </submittedName>
</protein>
<keyword evidence="1" id="KW-1133">Transmembrane helix</keyword>
<accession>A0A1I0VV64</accession>
<dbReference type="GO" id="GO:0000270">
    <property type="term" value="P:peptidoglycan metabolic process"/>
    <property type="evidence" value="ECO:0007669"/>
    <property type="project" value="TreeGrafter"/>
</dbReference>
<dbReference type="Pfam" id="PF02698">
    <property type="entry name" value="DUF218"/>
    <property type="match status" value="1"/>
</dbReference>
<evidence type="ECO:0000256" key="1">
    <source>
        <dbReference type="SAM" id="Phobius"/>
    </source>
</evidence>
<proteinExistence type="predicted"/>
<evidence type="ECO:0000313" key="4">
    <source>
        <dbReference type="Proteomes" id="UP000198838"/>
    </source>
</evidence>
<sequence>MYIFLIVLSGIFMLYFLAAGSYARFNCSFIWFWPLLSLALFILGIGIKSDCFLYVPVPFKVLFLGVIFTFITYFVYIEIQIIIHMLKPYPADLDGIIVLGARVKKTKITRTLKKRLICALDAGKINSTALIVVSGGMGPGEEITEAKAMKDFLTENGIDAYRILMEDNSYNTYENLVNSKKILYTGKKLMKIGICTSNFHIYRALKIAKLAGIEDCYGISAGSVRILLPNYMTREFFAILKFNYYRIKEKFKKSRKGGG</sequence>
<feature type="domain" description="DUF218" evidence="2">
    <location>
        <begin position="94"/>
        <end position="216"/>
    </location>
</feature>
<dbReference type="InterPro" id="IPR014729">
    <property type="entry name" value="Rossmann-like_a/b/a_fold"/>
</dbReference>
<dbReference type="STRING" id="1120918.SAMN05216249_102221"/>
<dbReference type="PANTHER" id="PTHR30336">
    <property type="entry name" value="INNER MEMBRANE PROTEIN, PROBABLE PERMEASE"/>
    <property type="match status" value="1"/>
</dbReference>
<dbReference type="OrthoDB" id="9782395at2"/>
<keyword evidence="1" id="KW-0812">Transmembrane</keyword>
<dbReference type="InterPro" id="IPR003848">
    <property type="entry name" value="DUF218"/>
</dbReference>
<dbReference type="EMBL" id="FOJY01000002">
    <property type="protein sequence ID" value="SFA80315.1"/>
    <property type="molecule type" value="Genomic_DNA"/>
</dbReference>
<keyword evidence="4" id="KW-1185">Reference proteome</keyword>
<organism evidence="3 4">
    <name type="scientific">Acetitomaculum ruminis DSM 5522</name>
    <dbReference type="NCBI Taxonomy" id="1120918"/>
    <lineage>
        <taxon>Bacteria</taxon>
        <taxon>Bacillati</taxon>
        <taxon>Bacillota</taxon>
        <taxon>Clostridia</taxon>
        <taxon>Lachnospirales</taxon>
        <taxon>Lachnospiraceae</taxon>
        <taxon>Acetitomaculum</taxon>
    </lineage>
</organism>
<dbReference type="InterPro" id="IPR051599">
    <property type="entry name" value="Cell_Envelope_Assoc"/>
</dbReference>
<gene>
    <name evidence="3" type="ORF">SAMN05216249_102221</name>
</gene>
<dbReference type="GO" id="GO:0005886">
    <property type="term" value="C:plasma membrane"/>
    <property type="evidence" value="ECO:0007669"/>
    <property type="project" value="TreeGrafter"/>
</dbReference>
<dbReference type="RefSeq" id="WP_092870337.1">
    <property type="nucleotide sequence ID" value="NZ_FOJY01000002.1"/>
</dbReference>
<feature type="transmembrane region" description="Helical" evidence="1">
    <location>
        <begin position="29"/>
        <end position="47"/>
    </location>
</feature>
<feature type="transmembrane region" description="Helical" evidence="1">
    <location>
        <begin position="59"/>
        <end position="77"/>
    </location>
</feature>
<keyword evidence="1" id="KW-0472">Membrane</keyword>
<reference evidence="3 4" key="1">
    <citation type="submission" date="2016-10" db="EMBL/GenBank/DDBJ databases">
        <authorList>
            <person name="de Groot N.N."/>
        </authorList>
    </citation>
    <scope>NUCLEOTIDE SEQUENCE [LARGE SCALE GENOMIC DNA]</scope>
    <source>
        <strain evidence="3 4">DSM 5522</strain>
    </source>
</reference>
<dbReference type="AlphaFoldDB" id="A0A1I0VV64"/>